<feature type="chain" id="PRO_5002711749" evidence="4">
    <location>
        <begin position="17"/>
        <end position="93"/>
    </location>
</feature>
<dbReference type="Pfam" id="PF06766">
    <property type="entry name" value="Hydrophobin_2"/>
    <property type="match status" value="1"/>
</dbReference>
<dbReference type="SUPFAM" id="SSF101751">
    <property type="entry name" value="Hydrophobin II, HfbII"/>
    <property type="match status" value="1"/>
</dbReference>
<dbReference type="AlphaFoldDB" id="A7LNW7"/>
<keyword evidence="3" id="KW-1015">Disulfide bond</keyword>
<evidence type="ECO:0000256" key="3">
    <source>
        <dbReference type="ARBA" id="ARBA00023157"/>
    </source>
</evidence>
<evidence type="ECO:0000256" key="1">
    <source>
        <dbReference type="ARBA" id="ARBA00004196"/>
    </source>
</evidence>
<dbReference type="CDD" id="cd23508">
    <property type="entry name" value="hydrophobin_II"/>
    <property type="match status" value="1"/>
</dbReference>
<comment type="similarity">
    <text evidence="2">Belongs to the cerato-ulmin hydrophobin family.</text>
</comment>
<dbReference type="InterPro" id="IPR036686">
    <property type="entry name" value="Class_II_Hydrophobin_sf"/>
</dbReference>
<dbReference type="Gene3D" id="3.20.120.10">
    <property type="entry name" value="Hydrophobin"/>
    <property type="match status" value="1"/>
</dbReference>
<evidence type="ECO:0000313" key="5">
    <source>
        <dbReference type="EMBL" id="ABS59373.1"/>
    </source>
</evidence>
<proteinExistence type="inferred from homology"/>
<organism evidence="5">
    <name type="scientific">Hypocrea virens</name>
    <name type="common">Gliocladium virens</name>
    <name type="synonym">Trichoderma virens</name>
    <dbReference type="NCBI Taxonomy" id="29875"/>
    <lineage>
        <taxon>Eukaryota</taxon>
        <taxon>Fungi</taxon>
        <taxon>Dikarya</taxon>
        <taxon>Ascomycota</taxon>
        <taxon>Pezizomycotina</taxon>
        <taxon>Sordariomycetes</taxon>
        <taxon>Hypocreomycetidae</taxon>
        <taxon>Hypocreales</taxon>
        <taxon>Hypocreaceae</taxon>
        <taxon>Trichoderma</taxon>
    </lineage>
</organism>
<dbReference type="GO" id="GO:0005576">
    <property type="term" value="C:extracellular region"/>
    <property type="evidence" value="ECO:0007669"/>
    <property type="project" value="InterPro"/>
</dbReference>
<protein>
    <submittedName>
        <fullName evidence="5">Hydrophobin</fullName>
    </submittedName>
</protein>
<reference evidence="5" key="1">
    <citation type="journal article" date="2008" name="BMC Evol. Biol.">
        <title>Purifying selection and birth-and-death evolution in the class II hydrophobin gene families of the ascomycete Trichoderma/Hypocrea.</title>
        <authorList>
            <person name="Kubicek C.P."/>
            <person name="Baker S."/>
            <person name="Gamauf C."/>
            <person name="Kenerley C.M."/>
            <person name="Druzhinina I.S."/>
        </authorList>
    </citation>
    <scope>NUCLEOTIDE SEQUENCE</scope>
    <source>
        <strain evidence="5">Tvhyd1b</strain>
    </source>
</reference>
<dbReference type="EMBL" id="EU053458">
    <property type="protein sequence ID" value="ABS59373.1"/>
    <property type="molecule type" value="Genomic_DNA"/>
</dbReference>
<feature type="signal peptide" evidence="4">
    <location>
        <begin position="1"/>
        <end position="16"/>
    </location>
</feature>
<keyword evidence="4" id="KW-0732">Signal</keyword>
<dbReference type="PANTHER" id="PTHR42341:SF1">
    <property type="entry name" value="HYDROPHOBIN"/>
    <property type="match status" value="1"/>
</dbReference>
<comment type="subcellular location">
    <subcellularLocation>
        <location evidence="1">Cell envelope</location>
    </subcellularLocation>
</comment>
<evidence type="ECO:0000256" key="2">
    <source>
        <dbReference type="ARBA" id="ARBA00009576"/>
    </source>
</evidence>
<name>A7LNW7_HYPVI</name>
<dbReference type="InterPro" id="IPR010636">
    <property type="entry name" value="Class_II_hydrophobin"/>
</dbReference>
<dbReference type="SMR" id="A7LNW7"/>
<dbReference type="OMA" id="ANHFREV"/>
<evidence type="ECO:0000256" key="4">
    <source>
        <dbReference type="SAM" id="SignalP"/>
    </source>
</evidence>
<dbReference type="PANTHER" id="PTHR42341">
    <property type="entry name" value="HYDROPHOBIN"/>
    <property type="match status" value="1"/>
</dbReference>
<sequence length="93" mass="9194">MQFFAVAALFVASALAAPAGDEGCPGGILHNVPLCCATNVLGVATLDCGTPTVPVLTPAQFQSHCAGKGKQPVCCSIPAAGLGLLCEKPVGTQ</sequence>
<accession>A7LNW7</accession>